<evidence type="ECO:0000313" key="2">
    <source>
        <dbReference type="EMBL" id="MEN7537374.1"/>
    </source>
</evidence>
<keyword evidence="3" id="KW-1185">Reference proteome</keyword>
<dbReference type="Proteomes" id="UP001484535">
    <property type="component" value="Unassembled WGS sequence"/>
</dbReference>
<feature type="transmembrane region" description="Helical" evidence="1">
    <location>
        <begin position="40"/>
        <end position="58"/>
    </location>
</feature>
<keyword evidence="1" id="KW-0472">Membrane</keyword>
<evidence type="ECO:0000256" key="1">
    <source>
        <dbReference type="SAM" id="Phobius"/>
    </source>
</evidence>
<sequence length="87" mass="9298">MGIAFAFVLGIANFLAQRMVLDSGHPLLAALPPSRFRLARAASLGLEFGLLVGVMLASREGPGTWLAFYALYTLGNGSAAWMIWRSA</sequence>
<reference evidence="2 3" key="1">
    <citation type="submission" date="2024-05" db="EMBL/GenBank/DDBJ databases">
        <authorList>
            <person name="Park S."/>
        </authorList>
    </citation>
    <scope>NUCLEOTIDE SEQUENCE [LARGE SCALE GENOMIC DNA]</scope>
    <source>
        <strain evidence="2 3">DGU5</strain>
    </source>
</reference>
<accession>A0ABV0CWX6</accession>
<dbReference type="EMBL" id="JBDLBR010000003">
    <property type="protein sequence ID" value="MEN7537374.1"/>
    <property type="molecule type" value="Genomic_DNA"/>
</dbReference>
<name>A0ABV0CWX6_9SPHN</name>
<gene>
    <name evidence="2" type="ORF">ABDJ38_09340</name>
</gene>
<organism evidence="2 3">
    <name type="scientific">Aurantiacibacter flavus</name>
    <dbReference type="NCBI Taxonomy" id="3145232"/>
    <lineage>
        <taxon>Bacteria</taxon>
        <taxon>Pseudomonadati</taxon>
        <taxon>Pseudomonadota</taxon>
        <taxon>Alphaproteobacteria</taxon>
        <taxon>Sphingomonadales</taxon>
        <taxon>Erythrobacteraceae</taxon>
        <taxon>Aurantiacibacter</taxon>
    </lineage>
</organism>
<feature type="transmembrane region" description="Helical" evidence="1">
    <location>
        <begin position="65"/>
        <end position="84"/>
    </location>
</feature>
<dbReference type="RefSeq" id="WP_346784836.1">
    <property type="nucleotide sequence ID" value="NZ_JBDLBR010000003.1"/>
</dbReference>
<keyword evidence="1" id="KW-1133">Transmembrane helix</keyword>
<evidence type="ECO:0000313" key="3">
    <source>
        <dbReference type="Proteomes" id="UP001484535"/>
    </source>
</evidence>
<comment type="caution">
    <text evidence="2">The sequence shown here is derived from an EMBL/GenBank/DDBJ whole genome shotgun (WGS) entry which is preliminary data.</text>
</comment>
<proteinExistence type="predicted"/>
<keyword evidence="1" id="KW-0812">Transmembrane</keyword>
<protein>
    <submittedName>
        <fullName evidence="2">Uncharacterized protein</fullName>
    </submittedName>
</protein>